<protein>
    <submittedName>
        <fullName evidence="1">Uncharacterized protein</fullName>
    </submittedName>
</protein>
<gene>
    <name evidence="1" type="ORF">L917_03142</name>
</gene>
<dbReference type="EMBL" id="KI678159">
    <property type="protein sequence ID" value="ETM00102.1"/>
    <property type="molecule type" value="Genomic_DNA"/>
</dbReference>
<dbReference type="Proteomes" id="UP000054423">
    <property type="component" value="Unassembled WGS sequence"/>
</dbReference>
<reference evidence="1" key="1">
    <citation type="submission" date="2013-11" db="EMBL/GenBank/DDBJ databases">
        <title>The Genome Sequence of Phytophthora parasitica CHvinca01.</title>
        <authorList>
            <consortium name="The Broad Institute Genomics Platform"/>
            <person name="Russ C."/>
            <person name="Tyler B."/>
            <person name="Panabieres F."/>
            <person name="Shan W."/>
            <person name="Tripathy S."/>
            <person name="Grunwald N."/>
            <person name="Machado M."/>
            <person name="Johnson C.S."/>
            <person name="Arredondo F."/>
            <person name="Hong C."/>
            <person name="Coffey M."/>
            <person name="Young S.K."/>
            <person name="Zeng Q."/>
            <person name="Gargeya S."/>
            <person name="Fitzgerald M."/>
            <person name="Abouelleil A."/>
            <person name="Alvarado L."/>
            <person name="Chapman S.B."/>
            <person name="Gainer-Dewar J."/>
            <person name="Goldberg J."/>
            <person name="Griggs A."/>
            <person name="Gujja S."/>
            <person name="Hansen M."/>
            <person name="Howarth C."/>
            <person name="Imamovic A."/>
            <person name="Ireland A."/>
            <person name="Larimer J."/>
            <person name="McCowan C."/>
            <person name="Murphy C."/>
            <person name="Pearson M."/>
            <person name="Poon T.W."/>
            <person name="Priest M."/>
            <person name="Roberts A."/>
            <person name="Saif S."/>
            <person name="Shea T."/>
            <person name="Sykes S."/>
            <person name="Wortman J."/>
            <person name="Nusbaum C."/>
            <person name="Birren B."/>
        </authorList>
    </citation>
    <scope>NUCLEOTIDE SEQUENCE [LARGE SCALE GENOMIC DNA]</scope>
    <source>
        <strain evidence="1">CHvinca01</strain>
    </source>
</reference>
<dbReference type="OrthoDB" id="120918at2759"/>
<dbReference type="PANTHER" id="PTHR37558">
    <property type="entry name" value="HTH CENPB-TYPE DOMAIN-CONTAINING PROTEIN"/>
    <property type="match status" value="1"/>
</dbReference>
<sequence length="104" mass="11597">MADCNTEEPPNPARNLSISKRKKAFRFHRPWAASHGETLAVWTSVATGLKAALTSCTADGKACRSRFNTFLEVFRRDELDSLRASGSAEDYEEREQLLTGCMTL</sequence>
<proteinExistence type="predicted"/>
<evidence type="ECO:0000313" key="1">
    <source>
        <dbReference type="EMBL" id="ETM00102.1"/>
    </source>
</evidence>
<dbReference type="PANTHER" id="PTHR37558:SF1">
    <property type="entry name" value="HTH CENPB-TYPE DOMAIN-CONTAINING PROTEIN"/>
    <property type="match status" value="1"/>
</dbReference>
<accession>W2LRU8</accession>
<dbReference type="VEuPathDB" id="FungiDB:PPTG_07932"/>
<dbReference type="AlphaFoldDB" id="W2LRU8"/>
<name>W2LRU8_PHYNI</name>
<feature type="non-terminal residue" evidence="1">
    <location>
        <position position="104"/>
    </location>
</feature>
<organism evidence="1">
    <name type="scientific">Phytophthora nicotianae</name>
    <name type="common">Potato buckeye rot agent</name>
    <name type="synonym">Phytophthora parasitica</name>
    <dbReference type="NCBI Taxonomy" id="4792"/>
    <lineage>
        <taxon>Eukaryota</taxon>
        <taxon>Sar</taxon>
        <taxon>Stramenopiles</taxon>
        <taxon>Oomycota</taxon>
        <taxon>Peronosporomycetes</taxon>
        <taxon>Peronosporales</taxon>
        <taxon>Peronosporaceae</taxon>
        <taxon>Phytophthora</taxon>
    </lineage>
</organism>